<keyword evidence="4" id="KW-1185">Reference proteome</keyword>
<gene>
    <name evidence="3" type="ORF">FRC54_02970</name>
</gene>
<feature type="domain" description="DUF4097" evidence="2">
    <location>
        <begin position="62"/>
        <end position="300"/>
    </location>
</feature>
<evidence type="ECO:0000313" key="3">
    <source>
        <dbReference type="EMBL" id="MQN00942.1"/>
    </source>
</evidence>
<organism evidence="3 4">
    <name type="scientific">Candidatus Weimeria bifida</name>
    <dbReference type="NCBI Taxonomy" id="2599074"/>
    <lineage>
        <taxon>Bacteria</taxon>
        <taxon>Bacillati</taxon>
        <taxon>Bacillota</taxon>
        <taxon>Clostridia</taxon>
        <taxon>Lachnospirales</taxon>
        <taxon>Lachnospiraceae</taxon>
        <taxon>Candidatus Weimeria</taxon>
    </lineage>
</organism>
<sequence length="302" mass="32055">MKKRSIYLILLGIITIAGICYGTYLHIGKPLLNASGNYFSYNLGSKGNHKTLKKINVFSTAQISLHNADVAFISGDDYSLTYVGKESILPTYKVENGVLTVKDPATGKKPSGVLKVTIPDSLTELNEINVAAYTGDTCFGTKQKLAVNTISINSQDGDIVFGADKDLNVDTLTLNSKNGDIVFKSSDSMTADTATLYTENGDMTVSGADFNDSKMTSKSGDIIASNVSFKKSEVTSTNGDIRISTSDDLSSYTFNLNGGNGDISIGDGLYKGTLSYGSDITVGKGSNVMILSTKNGDVTVKK</sequence>
<dbReference type="AlphaFoldDB" id="A0A6N7IYU2"/>
<proteinExistence type="predicted"/>
<evidence type="ECO:0000256" key="1">
    <source>
        <dbReference type="SAM" id="Phobius"/>
    </source>
</evidence>
<name>A0A6N7IYU2_9FIRM</name>
<dbReference type="Proteomes" id="UP000460257">
    <property type="component" value="Unassembled WGS sequence"/>
</dbReference>
<feature type="transmembrane region" description="Helical" evidence="1">
    <location>
        <begin position="7"/>
        <end position="27"/>
    </location>
</feature>
<keyword evidence="1" id="KW-0812">Transmembrane</keyword>
<evidence type="ECO:0000259" key="2">
    <source>
        <dbReference type="Pfam" id="PF13349"/>
    </source>
</evidence>
<keyword evidence="1" id="KW-1133">Transmembrane helix</keyword>
<dbReference type="Pfam" id="PF13349">
    <property type="entry name" value="DUF4097"/>
    <property type="match status" value="1"/>
</dbReference>
<keyword evidence="1" id="KW-0472">Membrane</keyword>
<protein>
    <submittedName>
        <fullName evidence="3">DUF4097 domain-containing protein</fullName>
    </submittedName>
</protein>
<dbReference type="InterPro" id="IPR025164">
    <property type="entry name" value="Toastrack_DUF4097"/>
</dbReference>
<comment type="caution">
    <text evidence="3">The sequence shown here is derived from an EMBL/GenBank/DDBJ whole genome shotgun (WGS) entry which is preliminary data.</text>
</comment>
<dbReference type="EMBL" id="VOGC01000002">
    <property type="protein sequence ID" value="MQN00942.1"/>
    <property type="molecule type" value="Genomic_DNA"/>
</dbReference>
<accession>A0A6N7IYU2</accession>
<reference evidence="3" key="1">
    <citation type="journal article" date="2020" name="Appl. Environ. Microbiol.">
        <title>Medium-Chain Fatty Acid Synthesis by 'Candidatus Weimeria bifida' gen. nov., sp. nov., and 'Candidatus Pseudoramibacter fermentans' sp. nov.</title>
        <authorList>
            <person name="Scarborough M.J."/>
            <person name="Myers K.S."/>
            <person name="Donohue T.J."/>
            <person name="Noguera D.R."/>
        </authorList>
    </citation>
    <scope>NUCLEOTIDE SEQUENCE</scope>
    <source>
        <strain evidence="3">LCO1.1</strain>
    </source>
</reference>
<evidence type="ECO:0000313" key="4">
    <source>
        <dbReference type="Proteomes" id="UP000460257"/>
    </source>
</evidence>